<feature type="non-terminal residue" evidence="2">
    <location>
        <position position="1"/>
    </location>
</feature>
<organism evidence="2 3">
    <name type="scientific">Aphanomyces astaci</name>
    <name type="common">Crayfish plague agent</name>
    <dbReference type="NCBI Taxonomy" id="112090"/>
    <lineage>
        <taxon>Eukaryota</taxon>
        <taxon>Sar</taxon>
        <taxon>Stramenopiles</taxon>
        <taxon>Oomycota</taxon>
        <taxon>Saprolegniomycetes</taxon>
        <taxon>Saprolegniales</taxon>
        <taxon>Verrucalvaceae</taxon>
        <taxon>Aphanomyces</taxon>
    </lineage>
</organism>
<evidence type="ECO:0000256" key="1">
    <source>
        <dbReference type="ARBA" id="ARBA00022737"/>
    </source>
</evidence>
<dbReference type="PANTHER" id="PTHR23346">
    <property type="entry name" value="TRANSLATIONAL ACTIVATOR GCN1-RELATED"/>
    <property type="match status" value="1"/>
</dbReference>
<name>A0A9X8DPY3_APHAT</name>
<comment type="caution">
    <text evidence="2">The sequence shown here is derived from an EMBL/GenBank/DDBJ whole genome shotgun (WGS) entry which is preliminary data.</text>
</comment>
<proteinExistence type="predicted"/>
<dbReference type="InterPro" id="IPR011989">
    <property type="entry name" value="ARM-like"/>
</dbReference>
<dbReference type="EMBL" id="QUTI01036018">
    <property type="protein sequence ID" value="RLO01529.1"/>
    <property type="molecule type" value="Genomic_DNA"/>
</dbReference>
<dbReference type="InterPro" id="IPR016024">
    <property type="entry name" value="ARM-type_fold"/>
</dbReference>
<accession>A0A9X8DPY3</accession>
<dbReference type="Proteomes" id="UP000275652">
    <property type="component" value="Unassembled WGS sequence"/>
</dbReference>
<evidence type="ECO:0000313" key="2">
    <source>
        <dbReference type="EMBL" id="RLO01529.1"/>
    </source>
</evidence>
<evidence type="ECO:0000313" key="3">
    <source>
        <dbReference type="Proteomes" id="UP000275652"/>
    </source>
</evidence>
<dbReference type="Gene3D" id="1.25.10.10">
    <property type="entry name" value="Leucine-rich Repeat Variant"/>
    <property type="match status" value="1"/>
</dbReference>
<dbReference type="GO" id="GO:0019887">
    <property type="term" value="F:protein kinase regulator activity"/>
    <property type="evidence" value="ECO:0007669"/>
    <property type="project" value="TreeGrafter"/>
</dbReference>
<protein>
    <recommendedName>
        <fullName evidence="4">TOG domain-containing protein</fullName>
    </recommendedName>
</protein>
<evidence type="ECO:0008006" key="4">
    <source>
        <dbReference type="Google" id="ProtNLM"/>
    </source>
</evidence>
<reference evidence="2 3" key="1">
    <citation type="journal article" date="2018" name="J. Invertebr. Pathol.">
        <title>New genotyping method for the causative agent of crayfish plague (Aphanomyces astaci) based on whole genome data.</title>
        <authorList>
            <person name="Minardi D."/>
            <person name="Studholme D.J."/>
            <person name="van der Giezen M."/>
            <person name="Pretto T."/>
            <person name="Oidtmann B."/>
        </authorList>
    </citation>
    <scope>NUCLEOTIDE SEQUENCE [LARGE SCALE GENOMIC DNA]</scope>
    <source>
        <strain evidence="2 3">KB13</strain>
    </source>
</reference>
<dbReference type="PANTHER" id="PTHR23346:SF7">
    <property type="entry name" value="STALLED RIBOSOME SENSOR GCN1"/>
    <property type="match status" value="1"/>
</dbReference>
<dbReference type="AlphaFoldDB" id="A0A9X8DPY3"/>
<keyword evidence="1" id="KW-0677">Repeat</keyword>
<gene>
    <name evidence="2" type="ORF">DYB28_008840</name>
</gene>
<dbReference type="Pfam" id="PF25801">
    <property type="entry name" value="HEAT_GCN1_C_2"/>
    <property type="match status" value="1"/>
</dbReference>
<dbReference type="GO" id="GO:0006417">
    <property type="term" value="P:regulation of translation"/>
    <property type="evidence" value="ECO:0007669"/>
    <property type="project" value="TreeGrafter"/>
</dbReference>
<dbReference type="GO" id="GO:0005829">
    <property type="term" value="C:cytosol"/>
    <property type="evidence" value="ECO:0007669"/>
    <property type="project" value="TreeGrafter"/>
</dbReference>
<dbReference type="SUPFAM" id="SSF48371">
    <property type="entry name" value="ARM repeat"/>
    <property type="match status" value="1"/>
</dbReference>
<dbReference type="GO" id="GO:0034198">
    <property type="term" value="P:cellular response to amino acid starvation"/>
    <property type="evidence" value="ECO:0007669"/>
    <property type="project" value="TreeGrafter"/>
</dbReference>
<sequence length="262" mass="27927">GSSTGGVKEANLQAILATLSLVGSKLSPATLQALYESLRDCLDSEEDVLRTVATNSIGLICDLSDEIGASHFADLVLTSVSLSTWTRKHSSALLLQHALASTHTWVNDALAGQMQDRLVVLARDDKPLVRIAALEATTAAISRFPATFADFVPSVVAGLGDANKDVLRAALRVVKKVSKHTSATTRPFLGQLVAPTFVHIKSPNIGVKFAAERALLYLLEVHSRPATIADFAAVSDQGKLLTEYVRRVLSKLNANSDSENDA</sequence>